<dbReference type="STRING" id="58919.A0A316Z455"/>
<dbReference type="FunFam" id="1.10.1000.11:FF:000002">
    <property type="entry name" value="Cytohesin 1"/>
    <property type="match status" value="1"/>
</dbReference>
<dbReference type="SMART" id="SM00222">
    <property type="entry name" value="Sec7"/>
    <property type="match status" value="1"/>
</dbReference>
<feature type="region of interest" description="Disordered" evidence="1">
    <location>
        <begin position="1256"/>
        <end position="1285"/>
    </location>
</feature>
<dbReference type="Gene3D" id="1.10.1000.11">
    <property type="entry name" value="Arf Nucleotide-binding Site Opener,domain 2"/>
    <property type="match status" value="1"/>
</dbReference>
<feature type="region of interest" description="Disordered" evidence="1">
    <location>
        <begin position="110"/>
        <end position="134"/>
    </location>
</feature>
<dbReference type="InterPro" id="IPR016024">
    <property type="entry name" value="ARM-type_fold"/>
</dbReference>
<feature type="compositionally biased region" description="Basic and acidic residues" evidence="1">
    <location>
        <begin position="1256"/>
        <end position="1266"/>
    </location>
</feature>
<dbReference type="RefSeq" id="XP_025596658.1">
    <property type="nucleotide sequence ID" value="XM_025742952.1"/>
</dbReference>
<evidence type="ECO:0000256" key="1">
    <source>
        <dbReference type="SAM" id="MobiDB-lite"/>
    </source>
</evidence>
<feature type="compositionally biased region" description="Basic and acidic residues" evidence="1">
    <location>
        <begin position="425"/>
        <end position="435"/>
    </location>
</feature>
<feature type="domain" description="SEC7" evidence="2">
    <location>
        <begin position="752"/>
        <end position="944"/>
    </location>
</feature>
<dbReference type="InterPro" id="IPR035999">
    <property type="entry name" value="Sec7_dom_sf"/>
</dbReference>
<dbReference type="EMBL" id="KZ819299">
    <property type="protein sequence ID" value="PWN96379.1"/>
    <property type="molecule type" value="Genomic_DNA"/>
</dbReference>
<dbReference type="SUPFAM" id="SSF48425">
    <property type="entry name" value="Sec7 domain"/>
    <property type="match status" value="1"/>
</dbReference>
<feature type="compositionally biased region" description="Polar residues" evidence="1">
    <location>
        <begin position="436"/>
        <end position="446"/>
    </location>
</feature>
<gene>
    <name evidence="3" type="ORF">FA09DRAFT_331273</name>
</gene>
<dbReference type="GO" id="GO:0005794">
    <property type="term" value="C:Golgi apparatus"/>
    <property type="evidence" value="ECO:0007669"/>
    <property type="project" value="UniProtKB-ARBA"/>
</dbReference>
<dbReference type="InterPro" id="IPR056604">
    <property type="entry name" value="GBF1-like_TPR"/>
</dbReference>
<proteinExistence type="predicted"/>
<feature type="compositionally biased region" description="Low complexity" evidence="1">
    <location>
        <begin position="110"/>
        <end position="130"/>
    </location>
</feature>
<feature type="region of interest" description="Disordered" evidence="1">
    <location>
        <begin position="598"/>
        <end position="642"/>
    </location>
</feature>
<feature type="region of interest" description="Disordered" evidence="1">
    <location>
        <begin position="323"/>
        <end position="356"/>
    </location>
</feature>
<dbReference type="GO" id="GO:0016192">
    <property type="term" value="P:vesicle-mediated transport"/>
    <property type="evidence" value="ECO:0007669"/>
    <property type="project" value="UniProtKB-ARBA"/>
</dbReference>
<dbReference type="GO" id="GO:0005085">
    <property type="term" value="F:guanyl-nucleotide exchange factor activity"/>
    <property type="evidence" value="ECO:0007669"/>
    <property type="project" value="InterPro"/>
</dbReference>
<feature type="region of interest" description="Disordered" evidence="1">
    <location>
        <begin position="1146"/>
        <end position="1170"/>
    </location>
</feature>
<dbReference type="PROSITE" id="PS50190">
    <property type="entry name" value="SEC7"/>
    <property type="match status" value="1"/>
</dbReference>
<feature type="region of interest" description="Disordered" evidence="1">
    <location>
        <begin position="390"/>
        <end position="454"/>
    </location>
</feature>
<evidence type="ECO:0000313" key="4">
    <source>
        <dbReference type="Proteomes" id="UP000245946"/>
    </source>
</evidence>
<sequence length="1742" mass="187359">MSGPARSEALERGAQPRLSALHLVHGEITAVTSAMRKQLFISASSSFLGGGSGSSGNLAVGAGTTAASLTRAAVAAAAASFAPPPTEATPALNGAASDLGSSLGLRTPGASAVASGSRAAQAGRRAPAYPGERDEGMAGLLNGFTVLRAQLREQPDLSTFPLPVLLSPFLRVILSPRVTGPVTSAALQSLHKILIHGVVKVPAATGEHGYAADPQSALLAVAEVAHAVSHCRFEASDAATDELVLLRILAVMRELVCADGGEAEGREPLANRLGDESICEMVETGLSMCCQMRLSDLLRRTAEQSMIAMARKLFSRLAQLPTSDDEAWSSDPNDPTAEPEHATLAAEPVGTDGQDDERRLRRMTMPDPKSSEVPAAAAAALQELKAIGEAEEQEEQEGEAAAADASGTEGVVAPEPAEPDASSEQDAKLSEKPHSDSTAQPSQPSAVSAHESSVFERQQQTAAALAVEPYGLPAIKEILRVVVSLLDPQTTQHTEAMRLLGLAMLSSILELASHSIARFPSLRAIIQDSACKHLFQLARSEHSRILALALRAIAILFETMREHLKLQYELFLTFMLDRLAPNFPIALEPWNDETQGAVAAKRAKLSDGPSRTGTPEPAAKGAPPPPPPPPPPHPKTSDRAPATGETREVMLETLSLLLRTYEGQRPGSSDALVQLYVNFDCDVDCENMFERFIHFLCRSVYASNPQFPLQQDSTQVLALDALLNFVGMMTARQEGLNGASDIEDATIDNADGLAAQKGQKAAILAGAARFNAKPKDGLAFLEAQGFIDASGKNGETRAQSIAKFLKDCPRLDKKLLGDYISRPDNLEVLVAFINLFDFRDKSIAEALRELLETFRLPGESQQISRITETFASAYFAVGPAEIRNEDAVYVLAYSVIMLNTDLHNPQNKRRMSVEDYRRNLRGVNDGKDFDPEYLGAIYDVIRKREIVMPEEHVGQLGFDYAWKELLRRSRKAGPLLLPHTAVFDRAVFESCWRPVVASIAHAFSSYRDEHLLERAIGGFRQCAILASRFGMYELFDYMIQGLAGATGLLDDRVPGGGALTNNAVVDVDGQSITVSPLSVRFGANFKGQLAAVVLFTITNGNGNAIRAGWAPIFEIFKNLFVSSLLPAPLSHMHDFAKDGSEAATPDGLIPIPLKPRKAPGPPPQDPRAQGGGLFSTLSSYLLSPYSAANEPAAPEVIAEDVESSLCTVDCITSCRLDELYAQVLELNEEALLPALRALKALADRCSVERVTAPVHEQHRLVQDREASSSGRSTPTNPGSSLAGARSPLHYDPTAIFAMELLTSVACSSTAVSTAEAWNVASEHLIDVLKMPRLMHPMHIERAVASLLRLAEKISPSAEGALRDQIFVALDLLRSIPAELRSSISPQLVAGLTQIIRTDPGFARSQTEWGLVLALIADHSVTRNARAAALASDAVRQIAQQRLTSDNFAGVVSLLRSFAAGADCSGWRAEEQRQGQRRTLTEKKELADYETQCQQRGVEAIVALEGMKGSIPRLVDASGLAAADAWTQFWLPLMTALSEQCANRHRPAREAAITHLQRTLLASEILSGTAASLPQRSTLVYIFTAVVFSTLDELLKPEVFKADAEGILEARIRMCALLSKVYLHYLPQLASPADEPFQRLWMQVLDNLERYLRASKHQHESIPELTKNVLLVMNASEVLLPPPAPGAPEQRSGEQVALWALTAERLAQFLPGLLDELFGAAPIRMPETAAAAPEAGAAGGQAV</sequence>
<dbReference type="PANTHER" id="PTHR10663">
    <property type="entry name" value="GUANYL-NUCLEOTIDE EXCHANGE FACTOR"/>
    <property type="match status" value="1"/>
</dbReference>
<keyword evidence="4" id="KW-1185">Reference proteome</keyword>
<dbReference type="InterPro" id="IPR032691">
    <property type="entry name" value="Mon2/Sec7/BIG1-like_HUS"/>
</dbReference>
<accession>A0A316Z455</accession>
<dbReference type="Gene3D" id="1.10.220.20">
    <property type="match status" value="1"/>
</dbReference>
<organism evidence="3 4">
    <name type="scientific">Tilletiopsis washingtonensis</name>
    <dbReference type="NCBI Taxonomy" id="58919"/>
    <lineage>
        <taxon>Eukaryota</taxon>
        <taxon>Fungi</taxon>
        <taxon>Dikarya</taxon>
        <taxon>Basidiomycota</taxon>
        <taxon>Ustilaginomycotina</taxon>
        <taxon>Exobasidiomycetes</taxon>
        <taxon>Entylomatales</taxon>
        <taxon>Entylomatales incertae sedis</taxon>
        <taxon>Tilletiopsis</taxon>
    </lineage>
</organism>
<feature type="compositionally biased region" description="Pro residues" evidence="1">
    <location>
        <begin position="622"/>
        <end position="634"/>
    </location>
</feature>
<feature type="compositionally biased region" description="Polar residues" evidence="1">
    <location>
        <begin position="1267"/>
        <end position="1279"/>
    </location>
</feature>
<dbReference type="PANTHER" id="PTHR10663:SF388">
    <property type="entry name" value="GOLGI-SPECIFIC BREFELDIN A-RESISTANCE GUANINE NUCLEOTIDE EXCHANGE FACTOR 1"/>
    <property type="match status" value="1"/>
</dbReference>
<dbReference type="Pfam" id="PF01369">
    <property type="entry name" value="Sec7"/>
    <property type="match status" value="1"/>
</dbReference>
<dbReference type="InterPro" id="IPR000904">
    <property type="entry name" value="Sec7_dom"/>
</dbReference>
<dbReference type="Pfam" id="PF23325">
    <property type="entry name" value="TPR_28"/>
    <property type="match status" value="1"/>
</dbReference>
<protein>
    <submittedName>
        <fullName evidence="3">Sec7-domain-containing protein</fullName>
    </submittedName>
</protein>
<dbReference type="SUPFAM" id="SSF48371">
    <property type="entry name" value="ARM repeat"/>
    <property type="match status" value="1"/>
</dbReference>
<dbReference type="OrthoDB" id="10258608at2759"/>
<name>A0A316Z455_9BASI</name>
<evidence type="ECO:0000313" key="3">
    <source>
        <dbReference type="EMBL" id="PWN96379.1"/>
    </source>
</evidence>
<dbReference type="Proteomes" id="UP000245946">
    <property type="component" value="Unassembled WGS sequence"/>
</dbReference>
<dbReference type="GeneID" id="37270496"/>
<dbReference type="Pfam" id="PF12783">
    <property type="entry name" value="Sec7-like_HUS"/>
    <property type="match status" value="1"/>
</dbReference>
<reference evidence="3 4" key="1">
    <citation type="journal article" date="2018" name="Mol. Biol. Evol.">
        <title>Broad Genomic Sampling Reveals a Smut Pathogenic Ancestry of the Fungal Clade Ustilaginomycotina.</title>
        <authorList>
            <person name="Kijpornyongpan T."/>
            <person name="Mondo S.J."/>
            <person name="Barry K."/>
            <person name="Sandor L."/>
            <person name="Lee J."/>
            <person name="Lipzen A."/>
            <person name="Pangilinan J."/>
            <person name="LaButti K."/>
            <person name="Hainaut M."/>
            <person name="Henrissat B."/>
            <person name="Grigoriev I.V."/>
            <person name="Spatafora J.W."/>
            <person name="Aime M.C."/>
        </authorList>
    </citation>
    <scope>NUCLEOTIDE SEQUENCE [LARGE SCALE GENOMIC DNA]</scope>
    <source>
        <strain evidence="3 4">MCA 4186</strain>
    </source>
</reference>
<dbReference type="InterPro" id="IPR023394">
    <property type="entry name" value="Sec7_C_sf"/>
</dbReference>
<dbReference type="GO" id="GO:0032012">
    <property type="term" value="P:regulation of ARF protein signal transduction"/>
    <property type="evidence" value="ECO:0007669"/>
    <property type="project" value="InterPro"/>
</dbReference>
<dbReference type="CDD" id="cd00171">
    <property type="entry name" value="Sec7"/>
    <property type="match status" value="1"/>
</dbReference>
<evidence type="ECO:0000259" key="2">
    <source>
        <dbReference type="PROSITE" id="PS50190"/>
    </source>
</evidence>